<sequence>MSQRKRSTIKEIALAKYEGKVVDKNTKVKSPNSGKDVVTRQTVRDSNNNVKEVMVVEMGKGNEEEAKSLAMDTEMNEGDDDSTAHVPHAANSNSDIDDIGFGGEKQAKNQIVDDP</sequence>
<evidence type="ECO:0000313" key="2">
    <source>
        <dbReference type="EMBL" id="KAL3498598.1"/>
    </source>
</evidence>
<dbReference type="EMBL" id="JBJUIK010000017">
    <property type="protein sequence ID" value="KAL3498598.1"/>
    <property type="molecule type" value="Genomic_DNA"/>
</dbReference>
<proteinExistence type="predicted"/>
<protein>
    <submittedName>
        <fullName evidence="2">Uncharacterized protein</fullName>
    </submittedName>
</protein>
<comment type="caution">
    <text evidence="2">The sequence shown here is derived from an EMBL/GenBank/DDBJ whole genome shotgun (WGS) entry which is preliminary data.</text>
</comment>
<dbReference type="AlphaFoldDB" id="A0ABD2XU26"/>
<evidence type="ECO:0000256" key="1">
    <source>
        <dbReference type="SAM" id="MobiDB-lite"/>
    </source>
</evidence>
<evidence type="ECO:0000313" key="3">
    <source>
        <dbReference type="Proteomes" id="UP001630127"/>
    </source>
</evidence>
<keyword evidence="3" id="KW-1185">Reference proteome</keyword>
<organism evidence="2 3">
    <name type="scientific">Cinchona calisaya</name>
    <dbReference type="NCBI Taxonomy" id="153742"/>
    <lineage>
        <taxon>Eukaryota</taxon>
        <taxon>Viridiplantae</taxon>
        <taxon>Streptophyta</taxon>
        <taxon>Embryophyta</taxon>
        <taxon>Tracheophyta</taxon>
        <taxon>Spermatophyta</taxon>
        <taxon>Magnoliopsida</taxon>
        <taxon>eudicotyledons</taxon>
        <taxon>Gunneridae</taxon>
        <taxon>Pentapetalae</taxon>
        <taxon>asterids</taxon>
        <taxon>lamiids</taxon>
        <taxon>Gentianales</taxon>
        <taxon>Rubiaceae</taxon>
        <taxon>Cinchonoideae</taxon>
        <taxon>Cinchoneae</taxon>
        <taxon>Cinchona</taxon>
    </lineage>
</organism>
<reference evidence="2 3" key="1">
    <citation type="submission" date="2024-11" db="EMBL/GenBank/DDBJ databases">
        <title>A near-complete genome assembly of Cinchona calisaya.</title>
        <authorList>
            <person name="Lian D.C."/>
            <person name="Zhao X.W."/>
            <person name="Wei L."/>
        </authorList>
    </citation>
    <scope>NUCLEOTIDE SEQUENCE [LARGE SCALE GENOMIC DNA]</scope>
    <source>
        <tissue evidence="2">Nenye</tissue>
    </source>
</reference>
<dbReference type="Proteomes" id="UP001630127">
    <property type="component" value="Unassembled WGS sequence"/>
</dbReference>
<gene>
    <name evidence="2" type="ORF">ACH5RR_041330</name>
</gene>
<accession>A0ABD2XU26</accession>
<name>A0ABD2XU26_9GENT</name>
<feature type="region of interest" description="Disordered" evidence="1">
    <location>
        <begin position="59"/>
        <end position="115"/>
    </location>
</feature>